<proteinExistence type="predicted"/>
<dbReference type="PROSITE" id="PS50042">
    <property type="entry name" value="CNMP_BINDING_3"/>
    <property type="match status" value="1"/>
</dbReference>
<dbReference type="InterPro" id="IPR036388">
    <property type="entry name" value="WH-like_DNA-bd_sf"/>
</dbReference>
<dbReference type="PANTHER" id="PTHR24567">
    <property type="entry name" value="CRP FAMILY TRANSCRIPTIONAL REGULATORY PROTEIN"/>
    <property type="match status" value="1"/>
</dbReference>
<dbReference type="EMBL" id="JAKIJS010000001">
    <property type="protein sequence ID" value="MCF6137426.1"/>
    <property type="molecule type" value="Genomic_DNA"/>
</dbReference>
<gene>
    <name evidence="7" type="ORF">L2716_06765</name>
</gene>
<evidence type="ECO:0000313" key="7">
    <source>
        <dbReference type="EMBL" id="MCF6137426.1"/>
    </source>
</evidence>
<protein>
    <submittedName>
        <fullName evidence="7">Crp/Fnr family transcriptional regulator</fullName>
    </submittedName>
</protein>
<sequence>MDKLKYLSQINLFEEMPMNELEEIDRISDMKPLNKGTTIFTPETNIQALYLLKKGQVRLYRMSENGKQFTVDILGDGNIFGETATFSLSEEQDYAEAMSDVYLCVIGKTEFEKLIEQNPKLAIKLIEILSARLKDIYEVSEQIALRDVRYRVLSLLLKLSEKFGKRSKEWQTIDVKITHHDIATMVGSSRETVSSIISQLKKEGIIKKSIISLKINAEKAQKELD</sequence>
<dbReference type="SMART" id="SM00419">
    <property type="entry name" value="HTH_CRP"/>
    <property type="match status" value="1"/>
</dbReference>
<keyword evidence="1" id="KW-0805">Transcription regulation</keyword>
<accession>A0ABS9H080</accession>
<dbReference type="Proteomes" id="UP001649381">
    <property type="component" value="Unassembled WGS sequence"/>
</dbReference>
<organism evidence="7 8">
    <name type="scientific">Pseudalkalibacillus berkeleyi</name>
    <dbReference type="NCBI Taxonomy" id="1069813"/>
    <lineage>
        <taxon>Bacteria</taxon>
        <taxon>Bacillati</taxon>
        <taxon>Bacillota</taxon>
        <taxon>Bacilli</taxon>
        <taxon>Bacillales</taxon>
        <taxon>Fictibacillaceae</taxon>
        <taxon>Pseudalkalibacillus</taxon>
    </lineage>
</organism>
<dbReference type="Pfam" id="PF13545">
    <property type="entry name" value="HTH_Crp_2"/>
    <property type="match status" value="1"/>
</dbReference>
<dbReference type="PRINTS" id="PR00034">
    <property type="entry name" value="HTHCRP"/>
</dbReference>
<keyword evidence="3" id="KW-0010">Activator</keyword>
<feature type="domain" description="Cyclic nucleotide-binding" evidence="5">
    <location>
        <begin position="12"/>
        <end position="132"/>
    </location>
</feature>
<dbReference type="Gene3D" id="1.10.10.10">
    <property type="entry name" value="Winged helix-like DNA-binding domain superfamily/Winged helix DNA-binding domain"/>
    <property type="match status" value="1"/>
</dbReference>
<dbReference type="PROSITE" id="PS51063">
    <property type="entry name" value="HTH_CRP_2"/>
    <property type="match status" value="1"/>
</dbReference>
<evidence type="ECO:0000256" key="3">
    <source>
        <dbReference type="ARBA" id="ARBA00023159"/>
    </source>
</evidence>
<dbReference type="SUPFAM" id="SSF51206">
    <property type="entry name" value="cAMP-binding domain-like"/>
    <property type="match status" value="1"/>
</dbReference>
<evidence type="ECO:0000256" key="2">
    <source>
        <dbReference type="ARBA" id="ARBA00023125"/>
    </source>
</evidence>
<dbReference type="Gene3D" id="2.60.120.10">
    <property type="entry name" value="Jelly Rolls"/>
    <property type="match status" value="1"/>
</dbReference>
<evidence type="ECO:0000259" key="6">
    <source>
        <dbReference type="PROSITE" id="PS51063"/>
    </source>
</evidence>
<dbReference type="SMART" id="SM00100">
    <property type="entry name" value="cNMP"/>
    <property type="match status" value="1"/>
</dbReference>
<comment type="caution">
    <text evidence="7">The sequence shown here is derived from an EMBL/GenBank/DDBJ whole genome shotgun (WGS) entry which is preliminary data.</text>
</comment>
<feature type="domain" description="HTH crp-type" evidence="6">
    <location>
        <begin position="146"/>
        <end position="219"/>
    </location>
</feature>
<dbReference type="InterPro" id="IPR018490">
    <property type="entry name" value="cNMP-bd_dom_sf"/>
</dbReference>
<reference evidence="7 8" key="1">
    <citation type="submission" date="2022-01" db="EMBL/GenBank/DDBJ databases">
        <title>Alkalihalobacillus sp. EGI L200015, a novel bacterium isolated from a salt lake sediment.</title>
        <authorList>
            <person name="Gao L."/>
            <person name="Fang B.-Z."/>
            <person name="Li W.-J."/>
        </authorList>
    </citation>
    <scope>NUCLEOTIDE SEQUENCE [LARGE SCALE GENOMIC DNA]</scope>
    <source>
        <strain evidence="7 8">KCTC 12718</strain>
    </source>
</reference>
<dbReference type="InterPro" id="IPR050397">
    <property type="entry name" value="Env_Response_Regulators"/>
</dbReference>
<keyword evidence="2" id="KW-0238">DNA-binding</keyword>
<dbReference type="RefSeq" id="WP_236333006.1">
    <property type="nucleotide sequence ID" value="NZ_JAKIJS010000001.1"/>
</dbReference>
<dbReference type="PANTHER" id="PTHR24567:SF26">
    <property type="entry name" value="REGULATORY PROTEIN YEIL"/>
    <property type="match status" value="1"/>
</dbReference>
<name>A0ABS9H080_9BACL</name>
<dbReference type="InterPro" id="IPR014710">
    <property type="entry name" value="RmlC-like_jellyroll"/>
</dbReference>
<keyword evidence="4" id="KW-0804">Transcription</keyword>
<keyword evidence="8" id="KW-1185">Reference proteome</keyword>
<dbReference type="Pfam" id="PF00027">
    <property type="entry name" value="cNMP_binding"/>
    <property type="match status" value="1"/>
</dbReference>
<dbReference type="SUPFAM" id="SSF46785">
    <property type="entry name" value="Winged helix' DNA-binding domain"/>
    <property type="match status" value="1"/>
</dbReference>
<evidence type="ECO:0000259" key="5">
    <source>
        <dbReference type="PROSITE" id="PS50042"/>
    </source>
</evidence>
<dbReference type="CDD" id="cd00038">
    <property type="entry name" value="CAP_ED"/>
    <property type="match status" value="1"/>
</dbReference>
<evidence type="ECO:0000256" key="1">
    <source>
        <dbReference type="ARBA" id="ARBA00023015"/>
    </source>
</evidence>
<evidence type="ECO:0000313" key="8">
    <source>
        <dbReference type="Proteomes" id="UP001649381"/>
    </source>
</evidence>
<dbReference type="InterPro" id="IPR000595">
    <property type="entry name" value="cNMP-bd_dom"/>
</dbReference>
<dbReference type="InterPro" id="IPR036390">
    <property type="entry name" value="WH_DNA-bd_sf"/>
</dbReference>
<dbReference type="InterPro" id="IPR012318">
    <property type="entry name" value="HTH_CRP"/>
</dbReference>
<evidence type="ECO:0000256" key="4">
    <source>
        <dbReference type="ARBA" id="ARBA00023163"/>
    </source>
</evidence>